<reference evidence="2 3" key="1">
    <citation type="submission" date="2019-11" db="EMBL/GenBank/DDBJ databases">
        <authorList>
            <person name="Ay H."/>
        </authorList>
    </citation>
    <scope>NUCLEOTIDE SEQUENCE [LARGE SCALE GENOMIC DNA]</scope>
    <source>
        <strain evidence="2 3">BG9H</strain>
    </source>
</reference>
<evidence type="ECO:0000259" key="1">
    <source>
        <dbReference type="SMART" id="SM00860"/>
    </source>
</evidence>
<dbReference type="Proteomes" id="UP001197114">
    <property type="component" value="Unassembled WGS sequence"/>
</dbReference>
<dbReference type="InterPro" id="IPR018958">
    <property type="entry name" value="Knr4/Smi1-like_dom"/>
</dbReference>
<feature type="domain" description="Knr4/Smi1-like" evidence="1">
    <location>
        <begin position="30"/>
        <end position="165"/>
    </location>
</feature>
<dbReference type="SMART" id="SM00860">
    <property type="entry name" value="SMI1_KNR4"/>
    <property type="match status" value="1"/>
</dbReference>
<organism evidence="2 3">
    <name type="scientific">Streptomyces anatolicus</name>
    <dbReference type="NCBI Taxonomy" id="2675858"/>
    <lineage>
        <taxon>Bacteria</taxon>
        <taxon>Bacillati</taxon>
        <taxon>Actinomycetota</taxon>
        <taxon>Actinomycetes</taxon>
        <taxon>Kitasatosporales</taxon>
        <taxon>Streptomycetaceae</taxon>
        <taxon>Streptomyces</taxon>
    </lineage>
</organism>
<dbReference type="Pfam" id="PF09346">
    <property type="entry name" value="SMI1_KNR4"/>
    <property type="match status" value="1"/>
</dbReference>
<dbReference type="RefSeq" id="WP_219689354.1">
    <property type="nucleotide sequence ID" value="NZ_WMBF01000147.1"/>
</dbReference>
<dbReference type="SUPFAM" id="SSF160631">
    <property type="entry name" value="SMI1/KNR4-like"/>
    <property type="match status" value="1"/>
</dbReference>
<dbReference type="InterPro" id="IPR037883">
    <property type="entry name" value="Knr4/Smi1-like_sf"/>
</dbReference>
<evidence type="ECO:0000313" key="3">
    <source>
        <dbReference type="Proteomes" id="UP001197114"/>
    </source>
</evidence>
<dbReference type="InterPro" id="IPR051873">
    <property type="entry name" value="KNR4/SMI1_regulator"/>
</dbReference>
<name>A0ABS6YPI7_9ACTN</name>
<evidence type="ECO:0000313" key="2">
    <source>
        <dbReference type="EMBL" id="MBW5422949.1"/>
    </source>
</evidence>
<keyword evidence="3" id="KW-1185">Reference proteome</keyword>
<dbReference type="Gene3D" id="3.40.1580.10">
    <property type="entry name" value="SMI1/KNR4-like"/>
    <property type="match status" value="1"/>
</dbReference>
<accession>A0ABS6YPI7</accession>
<proteinExistence type="predicted"/>
<dbReference type="PANTHER" id="PTHR47432">
    <property type="entry name" value="CELL WALL ASSEMBLY REGULATOR SMI1"/>
    <property type="match status" value="1"/>
</dbReference>
<comment type="caution">
    <text evidence="2">The sequence shown here is derived from an EMBL/GenBank/DDBJ whole genome shotgun (WGS) entry which is preliminary data.</text>
</comment>
<dbReference type="PANTHER" id="PTHR47432:SF1">
    <property type="entry name" value="CELL WALL ASSEMBLY REGULATOR SMI1"/>
    <property type="match status" value="1"/>
</dbReference>
<dbReference type="EMBL" id="WMBF01000147">
    <property type="protein sequence ID" value="MBW5422949.1"/>
    <property type="molecule type" value="Genomic_DNA"/>
</dbReference>
<sequence>MTPSVAQSWTRIETWLAHHAPRTFAALEPPAEASAIAAAGEVIGQSLPDPLIESLLRHNGTGDDDLLPPFWRLLSVRNIADVWQLCMNIYRDELEGTEEDDPDQVFGPWWHSHWIPFASDGGGDSLIIDQRPHRRRGRVGEADHEQGTRFGSHPMWSSLPALLDATATTLETGMAVEGYLPVVADEAGLGWEIL</sequence>
<gene>
    <name evidence="2" type="ORF">GKQ77_15470</name>
</gene>
<protein>
    <submittedName>
        <fullName evidence="2">SMI1/KNR4 family protein</fullName>
    </submittedName>
</protein>